<dbReference type="SMART" id="SM00382">
    <property type="entry name" value="AAA"/>
    <property type="match status" value="1"/>
</dbReference>
<dbReference type="SUPFAM" id="SSF52540">
    <property type="entry name" value="P-loop containing nucleoside triphosphate hydrolases"/>
    <property type="match status" value="1"/>
</dbReference>
<evidence type="ECO:0000313" key="7">
    <source>
        <dbReference type="Proteomes" id="UP000198348"/>
    </source>
</evidence>
<evidence type="ECO:0000256" key="3">
    <source>
        <dbReference type="ARBA" id="ARBA00022840"/>
    </source>
</evidence>
<gene>
    <name evidence="6" type="ORF">SAMN06265360_113115</name>
</gene>
<dbReference type="InterPro" id="IPR003439">
    <property type="entry name" value="ABC_transporter-like_ATP-bd"/>
</dbReference>
<dbReference type="PROSITE" id="PS50893">
    <property type="entry name" value="ABC_TRANSPORTER_2"/>
    <property type="match status" value="1"/>
</dbReference>
<evidence type="ECO:0000256" key="2">
    <source>
        <dbReference type="ARBA" id="ARBA00022741"/>
    </source>
</evidence>
<dbReference type="Gene3D" id="3.40.50.300">
    <property type="entry name" value="P-loop containing nucleotide triphosphate hydrolases"/>
    <property type="match status" value="1"/>
</dbReference>
<dbReference type="AlphaFoldDB" id="A0A238Y484"/>
<dbReference type="GO" id="GO:0016887">
    <property type="term" value="F:ATP hydrolysis activity"/>
    <property type="evidence" value="ECO:0007669"/>
    <property type="project" value="InterPro"/>
</dbReference>
<keyword evidence="2" id="KW-0547">Nucleotide-binding</keyword>
<reference evidence="6 7" key="1">
    <citation type="submission" date="2017-06" db="EMBL/GenBank/DDBJ databases">
        <authorList>
            <person name="Kim H.J."/>
            <person name="Triplett B.A."/>
        </authorList>
    </citation>
    <scope>NUCLEOTIDE SEQUENCE [LARGE SCALE GENOMIC DNA]</scope>
    <source>
        <strain evidence="6 7">DSM 45207</strain>
    </source>
</reference>
<dbReference type="InterPro" id="IPR017871">
    <property type="entry name" value="ABC_transporter-like_CS"/>
</dbReference>
<evidence type="ECO:0000256" key="1">
    <source>
        <dbReference type="ARBA" id="ARBA00022448"/>
    </source>
</evidence>
<organism evidence="6 7">
    <name type="scientific">Haloechinothrix alba</name>
    <dbReference type="NCBI Taxonomy" id="664784"/>
    <lineage>
        <taxon>Bacteria</taxon>
        <taxon>Bacillati</taxon>
        <taxon>Actinomycetota</taxon>
        <taxon>Actinomycetes</taxon>
        <taxon>Pseudonocardiales</taxon>
        <taxon>Pseudonocardiaceae</taxon>
        <taxon>Haloechinothrix</taxon>
    </lineage>
</organism>
<proteinExistence type="predicted"/>
<feature type="domain" description="ABC transporter" evidence="5">
    <location>
        <begin position="37"/>
        <end position="273"/>
    </location>
</feature>
<evidence type="ECO:0000256" key="4">
    <source>
        <dbReference type="SAM" id="MobiDB-lite"/>
    </source>
</evidence>
<sequence>MPDAVSSVGEAYPAVPPDAGERSPGDGVATGTNGHAVEVIDLHKSFGSFDVLRGLNIDFVDNAVTTILGPSGTGKSVLLKHMVGLLEPDRGEVNVFGNNIWSLSENERSDMRKRFGVLFQDGALFGSMDIFDNVAFPLRKNTEMRESEIREIVTNRLAEVGLSGAATKRPNEISGGMKKRAGFARALVMRPDILLFDEPDSGLDPVRTSLLCDLIVEMHREHRGTYVVVTHDINTTRRVSDYVGVLWQGRLVYYGPMEEAMASEDPFVRQFLSGDSVGPLGME</sequence>
<dbReference type="InterPro" id="IPR027417">
    <property type="entry name" value="P-loop_NTPase"/>
</dbReference>
<name>A0A238Y484_9PSEU</name>
<keyword evidence="7" id="KW-1185">Reference proteome</keyword>
<dbReference type="PANTHER" id="PTHR43023:SF6">
    <property type="entry name" value="INTERMEMBRANE PHOSPHOLIPID TRANSPORT SYSTEM ATP-BINDING PROTEIN MLAF"/>
    <property type="match status" value="1"/>
</dbReference>
<keyword evidence="3 6" id="KW-0067">ATP-binding</keyword>
<dbReference type="GO" id="GO:0005524">
    <property type="term" value="F:ATP binding"/>
    <property type="evidence" value="ECO:0007669"/>
    <property type="project" value="UniProtKB-KW"/>
</dbReference>
<dbReference type="InterPro" id="IPR003593">
    <property type="entry name" value="AAA+_ATPase"/>
</dbReference>
<dbReference type="RefSeq" id="WP_089302062.1">
    <property type="nucleotide sequence ID" value="NZ_FZNW01000013.1"/>
</dbReference>
<dbReference type="Proteomes" id="UP000198348">
    <property type="component" value="Unassembled WGS sequence"/>
</dbReference>
<dbReference type="PROSITE" id="PS00211">
    <property type="entry name" value="ABC_TRANSPORTER_1"/>
    <property type="match status" value="1"/>
</dbReference>
<accession>A0A238Y484</accession>
<keyword evidence="1" id="KW-0813">Transport</keyword>
<feature type="region of interest" description="Disordered" evidence="4">
    <location>
        <begin position="1"/>
        <end position="31"/>
    </location>
</feature>
<evidence type="ECO:0000313" key="6">
    <source>
        <dbReference type="EMBL" id="SNR65927.1"/>
    </source>
</evidence>
<dbReference type="OrthoDB" id="9802264at2"/>
<dbReference type="PANTHER" id="PTHR43023">
    <property type="entry name" value="PROTEIN TRIGALACTOSYLDIACYLGLYCEROL 3, CHLOROPLASTIC"/>
    <property type="match status" value="1"/>
</dbReference>
<evidence type="ECO:0000259" key="5">
    <source>
        <dbReference type="PROSITE" id="PS50893"/>
    </source>
</evidence>
<protein>
    <submittedName>
        <fullName evidence="6">Phospholipid/cholesterol/gamma-HCH transport system ATP-binding protein</fullName>
    </submittedName>
</protein>
<dbReference type="CDD" id="cd03261">
    <property type="entry name" value="ABC_Org_Solvent_Resistant"/>
    <property type="match status" value="1"/>
</dbReference>
<dbReference type="Pfam" id="PF00005">
    <property type="entry name" value="ABC_tran"/>
    <property type="match status" value="1"/>
</dbReference>
<dbReference type="EMBL" id="FZNW01000013">
    <property type="protein sequence ID" value="SNR65927.1"/>
    <property type="molecule type" value="Genomic_DNA"/>
</dbReference>